<reference evidence="4" key="1">
    <citation type="submission" date="2023-03" db="EMBL/GenBank/DDBJ databases">
        <title>Massive genome expansion in bonnet fungi (Mycena s.s.) driven by repeated elements and novel gene families across ecological guilds.</title>
        <authorList>
            <consortium name="Lawrence Berkeley National Laboratory"/>
            <person name="Harder C.B."/>
            <person name="Miyauchi S."/>
            <person name="Viragh M."/>
            <person name="Kuo A."/>
            <person name="Thoen E."/>
            <person name="Andreopoulos B."/>
            <person name="Lu D."/>
            <person name="Skrede I."/>
            <person name="Drula E."/>
            <person name="Henrissat B."/>
            <person name="Morin E."/>
            <person name="Kohler A."/>
            <person name="Barry K."/>
            <person name="LaButti K."/>
            <person name="Morin E."/>
            <person name="Salamov A."/>
            <person name="Lipzen A."/>
            <person name="Mereny Z."/>
            <person name="Hegedus B."/>
            <person name="Baldrian P."/>
            <person name="Stursova M."/>
            <person name="Weitz H."/>
            <person name="Taylor A."/>
            <person name="Grigoriev I.V."/>
            <person name="Nagy L.G."/>
            <person name="Martin F."/>
            <person name="Kauserud H."/>
        </authorList>
    </citation>
    <scope>NUCLEOTIDE SEQUENCE</scope>
    <source>
        <strain evidence="4">CBHHK067</strain>
    </source>
</reference>
<dbReference type="Proteomes" id="UP001221757">
    <property type="component" value="Unassembled WGS sequence"/>
</dbReference>
<name>A0AAD7D155_MYCRO</name>
<dbReference type="InterPro" id="IPR001878">
    <property type="entry name" value="Znf_CCHC"/>
</dbReference>
<gene>
    <name evidence="4" type="ORF">B0H17DRAFT_1208312</name>
</gene>
<evidence type="ECO:0000256" key="1">
    <source>
        <dbReference type="ARBA" id="ARBA00022664"/>
    </source>
</evidence>
<keyword evidence="1" id="KW-0507">mRNA processing</keyword>
<dbReference type="SUPFAM" id="SSF57756">
    <property type="entry name" value="Retrovirus zinc finger-like domains"/>
    <property type="match status" value="1"/>
</dbReference>
<evidence type="ECO:0000256" key="2">
    <source>
        <dbReference type="PROSITE-ProRule" id="PRU00047"/>
    </source>
</evidence>
<keyword evidence="5" id="KW-1185">Reference proteome</keyword>
<dbReference type="AlphaFoldDB" id="A0AAD7D155"/>
<protein>
    <recommendedName>
        <fullName evidence="3">CCHC-type domain-containing protein</fullName>
    </recommendedName>
</protein>
<dbReference type="EMBL" id="JARKIE010000160">
    <property type="protein sequence ID" value="KAJ7673618.1"/>
    <property type="molecule type" value="Genomic_DNA"/>
</dbReference>
<dbReference type="InterPro" id="IPR036875">
    <property type="entry name" value="Znf_CCHC_sf"/>
</dbReference>
<keyword evidence="2" id="KW-0863">Zinc-finger</keyword>
<proteinExistence type="predicted"/>
<evidence type="ECO:0000259" key="3">
    <source>
        <dbReference type="PROSITE" id="PS50158"/>
    </source>
</evidence>
<evidence type="ECO:0000313" key="4">
    <source>
        <dbReference type="EMBL" id="KAJ7673618.1"/>
    </source>
</evidence>
<dbReference type="GO" id="GO:0003676">
    <property type="term" value="F:nucleic acid binding"/>
    <property type="evidence" value="ECO:0007669"/>
    <property type="project" value="InterPro"/>
</dbReference>
<dbReference type="PROSITE" id="PS50158">
    <property type="entry name" value="ZF_CCHC"/>
    <property type="match status" value="1"/>
</dbReference>
<dbReference type="Gene3D" id="4.10.60.10">
    <property type="entry name" value="Zinc finger, CCHC-type"/>
    <property type="match status" value="1"/>
</dbReference>
<dbReference type="GO" id="GO:0006397">
    <property type="term" value="P:mRNA processing"/>
    <property type="evidence" value="ECO:0007669"/>
    <property type="project" value="UniProtKB-KW"/>
</dbReference>
<organism evidence="4 5">
    <name type="scientific">Mycena rosella</name>
    <name type="common">Pink bonnet</name>
    <name type="synonym">Agaricus rosellus</name>
    <dbReference type="NCBI Taxonomy" id="1033263"/>
    <lineage>
        <taxon>Eukaryota</taxon>
        <taxon>Fungi</taxon>
        <taxon>Dikarya</taxon>
        <taxon>Basidiomycota</taxon>
        <taxon>Agaricomycotina</taxon>
        <taxon>Agaricomycetes</taxon>
        <taxon>Agaricomycetidae</taxon>
        <taxon>Agaricales</taxon>
        <taxon>Marasmiineae</taxon>
        <taxon>Mycenaceae</taxon>
        <taxon>Mycena</taxon>
    </lineage>
</organism>
<sequence length="205" mass="21950">MLASSACARRASPPAPWIRRRPVPVPYLVRPIPICVACGAEGHERKYCPNPDTHQALKTAPIKWVRPRCDETLTGIACFRCGEEGHALAAVFAVAARHVSSSRPFLVSSFVSFLSFLALQSPRSDPPLPSSPSPCPSGCAPCPFSFSFYTALLLSPVLRPPSQRLPRASVRVHHPFPPVPPLTPQGHILRDCPTKAAAAPAPAAA</sequence>
<dbReference type="GO" id="GO:0008270">
    <property type="term" value="F:zinc ion binding"/>
    <property type="evidence" value="ECO:0007669"/>
    <property type="project" value="UniProtKB-KW"/>
</dbReference>
<accession>A0AAD7D155</accession>
<keyword evidence="2" id="KW-0862">Zinc</keyword>
<feature type="domain" description="CCHC-type" evidence="3">
    <location>
        <begin position="35"/>
        <end position="50"/>
    </location>
</feature>
<evidence type="ECO:0000313" key="5">
    <source>
        <dbReference type="Proteomes" id="UP001221757"/>
    </source>
</evidence>
<comment type="caution">
    <text evidence="4">The sequence shown here is derived from an EMBL/GenBank/DDBJ whole genome shotgun (WGS) entry which is preliminary data.</text>
</comment>
<keyword evidence="2" id="KW-0479">Metal-binding</keyword>